<feature type="compositionally biased region" description="Polar residues" evidence="1">
    <location>
        <begin position="233"/>
        <end position="245"/>
    </location>
</feature>
<dbReference type="InterPro" id="IPR013783">
    <property type="entry name" value="Ig-like_fold"/>
</dbReference>
<feature type="region of interest" description="Disordered" evidence="1">
    <location>
        <begin position="233"/>
        <end position="258"/>
    </location>
</feature>
<dbReference type="Proteomes" id="UP000198775">
    <property type="component" value="Unassembled WGS sequence"/>
</dbReference>
<evidence type="ECO:0000313" key="4">
    <source>
        <dbReference type="Proteomes" id="UP000198775"/>
    </source>
</evidence>
<dbReference type="Pfam" id="PF00041">
    <property type="entry name" value="fn3"/>
    <property type="match status" value="1"/>
</dbReference>
<proteinExistence type="predicted"/>
<dbReference type="PROSITE" id="PS50853">
    <property type="entry name" value="FN3"/>
    <property type="match status" value="1"/>
</dbReference>
<reference evidence="4" key="1">
    <citation type="submission" date="2016-10" db="EMBL/GenBank/DDBJ databases">
        <authorList>
            <person name="Varghese N."/>
            <person name="Submissions S."/>
        </authorList>
    </citation>
    <scope>NUCLEOTIDE SEQUENCE [LARGE SCALE GENOMIC DNA]</scope>
    <source>
        <strain evidence="4">IBRC-M 10043</strain>
    </source>
</reference>
<keyword evidence="4" id="KW-1185">Reference proteome</keyword>
<organism evidence="3 4">
    <name type="scientific">Halorientalis persicus</name>
    <dbReference type="NCBI Taxonomy" id="1367881"/>
    <lineage>
        <taxon>Archaea</taxon>
        <taxon>Methanobacteriati</taxon>
        <taxon>Methanobacteriota</taxon>
        <taxon>Stenosarchaea group</taxon>
        <taxon>Halobacteria</taxon>
        <taxon>Halobacteriales</taxon>
        <taxon>Haloarculaceae</taxon>
        <taxon>Halorientalis</taxon>
    </lineage>
</organism>
<name>A0A1H8S0I2_9EURY</name>
<sequence length="258" mass="27727">MATVEGTTVSRPQDENSRDAYEGGGNIFNPNTDLAGIKLKLSSKTLNIETIELWTADADDYPDTKLTEKNNSNLWDSGETISITESLTAGQKYVVYAVPKDGFGNDYIGTADVDPSPWSRSSTDVDWGPGYTEIDGPDDLLAYAFIELTALLSVSAPSTPQNLTASASQDDITLNWDSVDWGEQQDHYNIYRGQSSGSYSYIAEVPAGTTSYTDSGLLDGERYYYVVDAENSAGTSGDSNETVATTALPAPSNLSLSN</sequence>
<evidence type="ECO:0000256" key="1">
    <source>
        <dbReference type="SAM" id="MobiDB-lite"/>
    </source>
</evidence>
<feature type="domain" description="Fibronectin type-III" evidence="2">
    <location>
        <begin position="156"/>
        <end position="249"/>
    </location>
</feature>
<gene>
    <name evidence="3" type="ORF">SAMN05216388_101798</name>
</gene>
<dbReference type="SUPFAM" id="SSF49265">
    <property type="entry name" value="Fibronectin type III"/>
    <property type="match status" value="1"/>
</dbReference>
<evidence type="ECO:0000313" key="3">
    <source>
        <dbReference type="EMBL" id="SEO71954.1"/>
    </source>
</evidence>
<dbReference type="SMART" id="SM00060">
    <property type="entry name" value="FN3"/>
    <property type="match status" value="1"/>
</dbReference>
<dbReference type="InterPro" id="IPR003961">
    <property type="entry name" value="FN3_dom"/>
</dbReference>
<accession>A0A1H8S0I2</accession>
<dbReference type="OrthoDB" id="241852at2157"/>
<dbReference type="RefSeq" id="WP_092662131.1">
    <property type="nucleotide sequence ID" value="NZ_FOCX01000017.1"/>
</dbReference>
<dbReference type="Gene3D" id="2.60.40.10">
    <property type="entry name" value="Immunoglobulins"/>
    <property type="match status" value="1"/>
</dbReference>
<dbReference type="EMBL" id="FOCX01000017">
    <property type="protein sequence ID" value="SEO71954.1"/>
    <property type="molecule type" value="Genomic_DNA"/>
</dbReference>
<protein>
    <submittedName>
        <fullName evidence="3">Fibronectin type III domain-containing protein</fullName>
    </submittedName>
</protein>
<dbReference type="AlphaFoldDB" id="A0A1H8S0I2"/>
<feature type="compositionally biased region" description="Polar residues" evidence="1">
    <location>
        <begin position="1"/>
        <end position="11"/>
    </location>
</feature>
<feature type="compositionally biased region" description="Basic and acidic residues" evidence="1">
    <location>
        <begin position="12"/>
        <end position="21"/>
    </location>
</feature>
<dbReference type="InterPro" id="IPR036116">
    <property type="entry name" value="FN3_sf"/>
</dbReference>
<dbReference type="CDD" id="cd00063">
    <property type="entry name" value="FN3"/>
    <property type="match status" value="1"/>
</dbReference>
<feature type="region of interest" description="Disordered" evidence="1">
    <location>
        <begin position="1"/>
        <end position="26"/>
    </location>
</feature>
<evidence type="ECO:0000259" key="2">
    <source>
        <dbReference type="PROSITE" id="PS50853"/>
    </source>
</evidence>